<sequence length="247" mass="28499">MQTIQAHRNEFIRLLGEYDEKSCLEHIDKYDDFYNVTYSGSDINMLQYACMYRLVNVAIALIDRKCDLTYEDNNGHSALIYASSYGLKTVVTHIINNRIEPASQYKSTINKISEMMYLTNGEDTNNVGNMIDKGYDVYYEYTDPFNRTISLLSTAIAKNNGCIIKKLIDIDIDFIEKFNKYCNKNEVNSNLYNYVKTYCVDKYDGYKNTIIAAMNDASPTNALYQSFRATYAVELVDVICDFILLKM</sequence>
<gene>
    <name evidence="1" type="ORF">Faunusvirus64_5</name>
</gene>
<proteinExistence type="predicted"/>
<dbReference type="InterPro" id="IPR002110">
    <property type="entry name" value="Ankyrin_rpt"/>
</dbReference>
<dbReference type="Gene3D" id="1.25.40.20">
    <property type="entry name" value="Ankyrin repeat-containing domain"/>
    <property type="match status" value="1"/>
</dbReference>
<dbReference type="SUPFAM" id="SSF48403">
    <property type="entry name" value="Ankyrin repeat"/>
    <property type="match status" value="1"/>
</dbReference>
<reference evidence="1" key="1">
    <citation type="submission" date="2018-10" db="EMBL/GenBank/DDBJ databases">
        <title>Hidden diversity of soil giant viruses.</title>
        <authorList>
            <person name="Schulz F."/>
            <person name="Alteio L."/>
            <person name="Goudeau D."/>
            <person name="Ryan E.M."/>
            <person name="Malmstrom R.R."/>
            <person name="Blanchard J."/>
            <person name="Woyke T."/>
        </authorList>
    </citation>
    <scope>NUCLEOTIDE SEQUENCE</scope>
    <source>
        <strain evidence="1">FNV1</strain>
    </source>
</reference>
<protein>
    <submittedName>
        <fullName evidence="1">Uncharacterized protein</fullName>
    </submittedName>
</protein>
<dbReference type="SMART" id="SM00248">
    <property type="entry name" value="ANK"/>
    <property type="match status" value="2"/>
</dbReference>
<evidence type="ECO:0000313" key="1">
    <source>
        <dbReference type="EMBL" id="AYV79852.1"/>
    </source>
</evidence>
<name>A0A3G4ZY68_9VIRU</name>
<accession>A0A3G4ZY68</accession>
<dbReference type="InterPro" id="IPR036770">
    <property type="entry name" value="Ankyrin_rpt-contain_sf"/>
</dbReference>
<dbReference type="EMBL" id="MK072195">
    <property type="protein sequence ID" value="AYV79852.1"/>
    <property type="molecule type" value="Genomic_DNA"/>
</dbReference>
<organism evidence="1">
    <name type="scientific">Faunusvirus sp</name>
    <dbReference type="NCBI Taxonomy" id="2487766"/>
    <lineage>
        <taxon>Viruses</taxon>
        <taxon>Varidnaviria</taxon>
        <taxon>Bamfordvirae</taxon>
        <taxon>Nucleocytoviricota</taxon>
        <taxon>Megaviricetes</taxon>
        <taxon>Imitervirales</taxon>
        <taxon>Mimiviridae</taxon>
    </lineage>
</organism>